<evidence type="ECO:0000313" key="2">
    <source>
        <dbReference type="Proteomes" id="UP000011713"/>
    </source>
</evidence>
<dbReference type="EnsemblProtists" id="HpaT805980">
    <property type="protein sequence ID" value="HpaP805980"/>
    <property type="gene ID" value="HpaG805980"/>
</dbReference>
<reference evidence="1" key="2">
    <citation type="submission" date="2015-06" db="UniProtKB">
        <authorList>
            <consortium name="EnsemblProtists"/>
        </authorList>
    </citation>
    <scope>IDENTIFICATION</scope>
    <source>
        <strain evidence="1">Emoy2</strain>
    </source>
</reference>
<dbReference type="Proteomes" id="UP000011713">
    <property type="component" value="Unassembled WGS sequence"/>
</dbReference>
<dbReference type="AlphaFoldDB" id="M4BHV4"/>
<proteinExistence type="predicted"/>
<accession>M4BHV4</accession>
<sequence>MLPALEGLDPGRFVWGSARALEWLTPKKYEATQSANPSTHKERGLVVISTSTATWLTLKEIQVVGRACAYLPRTHNPIQIIC</sequence>
<name>M4BHV4_HYAAE</name>
<organism evidence="1 2">
    <name type="scientific">Hyaloperonospora arabidopsidis (strain Emoy2)</name>
    <name type="common">Downy mildew agent</name>
    <name type="synonym">Peronospora arabidopsidis</name>
    <dbReference type="NCBI Taxonomy" id="559515"/>
    <lineage>
        <taxon>Eukaryota</taxon>
        <taxon>Sar</taxon>
        <taxon>Stramenopiles</taxon>
        <taxon>Oomycota</taxon>
        <taxon>Peronosporomycetes</taxon>
        <taxon>Peronosporales</taxon>
        <taxon>Peronosporaceae</taxon>
        <taxon>Hyaloperonospora</taxon>
    </lineage>
</organism>
<protein>
    <submittedName>
        <fullName evidence="1">Uncharacterized protein</fullName>
    </submittedName>
</protein>
<evidence type="ECO:0000313" key="1">
    <source>
        <dbReference type="EnsemblProtists" id="HpaP805980"/>
    </source>
</evidence>
<dbReference type="VEuPathDB" id="FungiDB:HpaG805980"/>
<dbReference type="HOGENOM" id="CLU_2563312_0_0_1"/>
<reference evidence="2" key="1">
    <citation type="journal article" date="2010" name="Science">
        <title>Signatures of adaptation to obligate biotrophy in the Hyaloperonospora arabidopsidis genome.</title>
        <authorList>
            <person name="Baxter L."/>
            <person name="Tripathy S."/>
            <person name="Ishaque N."/>
            <person name="Boot N."/>
            <person name="Cabral A."/>
            <person name="Kemen E."/>
            <person name="Thines M."/>
            <person name="Ah-Fong A."/>
            <person name="Anderson R."/>
            <person name="Badejoko W."/>
            <person name="Bittner-Eddy P."/>
            <person name="Boore J.L."/>
            <person name="Chibucos M.C."/>
            <person name="Coates M."/>
            <person name="Dehal P."/>
            <person name="Delehaunty K."/>
            <person name="Dong S."/>
            <person name="Downton P."/>
            <person name="Dumas B."/>
            <person name="Fabro G."/>
            <person name="Fronick C."/>
            <person name="Fuerstenberg S.I."/>
            <person name="Fulton L."/>
            <person name="Gaulin E."/>
            <person name="Govers F."/>
            <person name="Hughes L."/>
            <person name="Humphray S."/>
            <person name="Jiang R.H."/>
            <person name="Judelson H."/>
            <person name="Kamoun S."/>
            <person name="Kyung K."/>
            <person name="Meijer H."/>
            <person name="Minx P."/>
            <person name="Morris P."/>
            <person name="Nelson J."/>
            <person name="Phuntumart V."/>
            <person name="Qutob D."/>
            <person name="Rehmany A."/>
            <person name="Rougon-Cardoso A."/>
            <person name="Ryden P."/>
            <person name="Torto-Alalibo T."/>
            <person name="Studholme D."/>
            <person name="Wang Y."/>
            <person name="Win J."/>
            <person name="Wood J."/>
            <person name="Clifton S.W."/>
            <person name="Rogers J."/>
            <person name="Van den Ackerveken G."/>
            <person name="Jones J.D."/>
            <person name="McDowell J.M."/>
            <person name="Beynon J."/>
            <person name="Tyler B.M."/>
        </authorList>
    </citation>
    <scope>NUCLEOTIDE SEQUENCE [LARGE SCALE GENOMIC DNA]</scope>
    <source>
        <strain evidence="2">Emoy2</strain>
    </source>
</reference>
<dbReference type="InParanoid" id="M4BHV4"/>
<keyword evidence="2" id="KW-1185">Reference proteome</keyword>
<dbReference type="EMBL" id="JH598269">
    <property type="status" value="NOT_ANNOTATED_CDS"/>
    <property type="molecule type" value="Genomic_DNA"/>
</dbReference>